<evidence type="ECO:0000313" key="1">
    <source>
        <dbReference type="EMBL" id="KAH6929010.1"/>
    </source>
</evidence>
<evidence type="ECO:0000313" key="2">
    <source>
        <dbReference type="Proteomes" id="UP000821845"/>
    </source>
</evidence>
<comment type="caution">
    <text evidence="1">The sequence shown here is derived from an EMBL/GenBank/DDBJ whole genome shotgun (WGS) entry which is preliminary data.</text>
</comment>
<organism evidence="1 2">
    <name type="scientific">Hyalomma asiaticum</name>
    <name type="common">Tick</name>
    <dbReference type="NCBI Taxonomy" id="266040"/>
    <lineage>
        <taxon>Eukaryota</taxon>
        <taxon>Metazoa</taxon>
        <taxon>Ecdysozoa</taxon>
        <taxon>Arthropoda</taxon>
        <taxon>Chelicerata</taxon>
        <taxon>Arachnida</taxon>
        <taxon>Acari</taxon>
        <taxon>Parasitiformes</taxon>
        <taxon>Ixodida</taxon>
        <taxon>Ixodoidea</taxon>
        <taxon>Ixodidae</taxon>
        <taxon>Hyalomminae</taxon>
        <taxon>Hyalomma</taxon>
    </lineage>
</organism>
<name>A0ACB7S316_HYAAI</name>
<reference evidence="1" key="1">
    <citation type="submission" date="2020-05" db="EMBL/GenBank/DDBJ databases">
        <title>Large-scale comparative analyses of tick genomes elucidate their genetic diversity and vector capacities.</title>
        <authorList>
            <person name="Jia N."/>
            <person name="Wang J."/>
            <person name="Shi W."/>
            <person name="Du L."/>
            <person name="Sun Y."/>
            <person name="Zhan W."/>
            <person name="Jiang J."/>
            <person name="Wang Q."/>
            <person name="Zhang B."/>
            <person name="Ji P."/>
            <person name="Sakyi L.B."/>
            <person name="Cui X."/>
            <person name="Yuan T."/>
            <person name="Jiang B."/>
            <person name="Yang W."/>
            <person name="Lam T.T.-Y."/>
            <person name="Chang Q."/>
            <person name="Ding S."/>
            <person name="Wang X."/>
            <person name="Zhu J."/>
            <person name="Ruan X."/>
            <person name="Zhao L."/>
            <person name="Wei J."/>
            <person name="Que T."/>
            <person name="Du C."/>
            <person name="Cheng J."/>
            <person name="Dai P."/>
            <person name="Han X."/>
            <person name="Huang E."/>
            <person name="Gao Y."/>
            <person name="Liu J."/>
            <person name="Shao H."/>
            <person name="Ye R."/>
            <person name="Li L."/>
            <person name="Wei W."/>
            <person name="Wang X."/>
            <person name="Wang C."/>
            <person name="Yang T."/>
            <person name="Huo Q."/>
            <person name="Li W."/>
            <person name="Guo W."/>
            <person name="Chen H."/>
            <person name="Zhou L."/>
            <person name="Ni X."/>
            <person name="Tian J."/>
            <person name="Zhou Y."/>
            <person name="Sheng Y."/>
            <person name="Liu T."/>
            <person name="Pan Y."/>
            <person name="Xia L."/>
            <person name="Li J."/>
            <person name="Zhao F."/>
            <person name="Cao W."/>
        </authorList>
    </citation>
    <scope>NUCLEOTIDE SEQUENCE</scope>
    <source>
        <strain evidence="1">Hyas-2018</strain>
    </source>
</reference>
<keyword evidence="2" id="KW-1185">Reference proteome</keyword>
<gene>
    <name evidence="1" type="ORF">HPB50_022387</name>
</gene>
<accession>A0ACB7S316</accession>
<proteinExistence type="predicted"/>
<protein>
    <submittedName>
        <fullName evidence="1">Uncharacterized protein</fullName>
    </submittedName>
</protein>
<sequence>MKATVPVQDPDILQQLGVLSGTHGIFSSTAQKPTMPQVSAENNRLSESPQKTEGKAESSKRTKSMAKRSEETPATHRLASPDTTLVKARSGRTGRAVLSSDAPERLAGEAVAHPAALVASPDQPDLSTNLLCVGNALSTCNSEKELSLDRGKQRCGSSALAKGGNAGLATPFFAQSRCEPLSYSPIPTLGNEPSPVYPPSPSSATGSFTRAFSTFSRVDRRDANSAFTYQMTFLLLVIVSSVVLLHSTPRKRYAALNVSQWAILTEFSGVVDTGVDPCGSFYRYACGRASRGSDSALSLSGMFQPWWIRVGSLYWPSGTSAGTFLRDYFQACVDASMDVETRGAETARALVEIVKPRVNMAWSRYLLLLMEMNLKYSVQAVVAFSVLGSGPWPDAVVPLTPKVRVEDPLAVLLVPVHRALDTKMRHVYDRIRGDALNALNEALSTNVTSMDVDRLVEDLDSASTEPPLGGVGDMDVLGMVVPAMQPSKWRLYLEGIIERPFSGNVYHAPVRALKRRFSILLDEERLPQVIVFTLLEGTTYLLIDMLLQRPTESVHHYFAVCQKLAFRFEAVAVLSAIQQRTRTAQHDFALGAVFQSVAAAVTSQVSRSFPSSTDAPRAVSRLRELRLLLPSEVVPLDTPLPTLGASYARNYLLAETFDLSLNRFKPAKEDLGASAVTALLASRPSVIGTHVILPVALYAALDLASHTDVVVPMSVVGVDLADALWSFVFRGSWGRETTSMLSEYYRCRDSHRGLSTLRFQHPVLSLGTALSTTRGASWNDKFTVGELSIETSRSEVFYTLFVMHHYCLSPRKTRAALAAEVDYLTGTSVDFARAFGCLLPENVTACTLPGLT</sequence>
<dbReference type="EMBL" id="CM023486">
    <property type="protein sequence ID" value="KAH6929010.1"/>
    <property type="molecule type" value="Genomic_DNA"/>
</dbReference>
<dbReference type="Proteomes" id="UP000821845">
    <property type="component" value="Chromosome 6"/>
</dbReference>